<dbReference type="AlphaFoldDB" id="A0A4U8S8M8"/>
<dbReference type="GO" id="GO:0009279">
    <property type="term" value="C:cell outer membrane"/>
    <property type="evidence" value="ECO:0007669"/>
    <property type="project" value="UniProtKB-SubCell"/>
</dbReference>
<evidence type="ECO:0000313" key="15">
    <source>
        <dbReference type="Proteomes" id="UP000029878"/>
    </source>
</evidence>
<keyword evidence="5 11" id="KW-0732">Signal</keyword>
<dbReference type="PROSITE" id="PS01156">
    <property type="entry name" value="TONB_DEPENDENT_REC_2"/>
    <property type="match status" value="1"/>
</dbReference>
<dbReference type="InterPro" id="IPR036942">
    <property type="entry name" value="Beta-barrel_TonB_sf"/>
</dbReference>
<evidence type="ECO:0000256" key="7">
    <source>
        <dbReference type="ARBA" id="ARBA00023136"/>
    </source>
</evidence>
<evidence type="ECO:0000256" key="5">
    <source>
        <dbReference type="ARBA" id="ARBA00022729"/>
    </source>
</evidence>
<feature type="domain" description="TonB-dependent receptor plug" evidence="13">
    <location>
        <begin position="46"/>
        <end position="155"/>
    </location>
</feature>
<dbReference type="Proteomes" id="UP000029878">
    <property type="component" value="Unassembled WGS sequence"/>
</dbReference>
<dbReference type="Gene3D" id="2.170.130.10">
    <property type="entry name" value="TonB-dependent receptor, plug domain"/>
    <property type="match status" value="1"/>
</dbReference>
<evidence type="ECO:0000256" key="9">
    <source>
        <dbReference type="PROSITE-ProRule" id="PRU01360"/>
    </source>
</evidence>
<dbReference type="PROSITE" id="PS52016">
    <property type="entry name" value="TONB_DEPENDENT_REC_3"/>
    <property type="match status" value="1"/>
</dbReference>
<dbReference type="OrthoDB" id="5389752at2"/>
<evidence type="ECO:0000256" key="6">
    <source>
        <dbReference type="ARBA" id="ARBA00023077"/>
    </source>
</evidence>
<sequence length="716" mass="80253">MKKITFIVLLLDCFSTALAGQTIRVNRVTATSKTNYLSEEVLNHNGTAHIISSDTLKRGAVRNIDESLQKIPGIQIRDYSGTGILPKISVRGFGGQGNGHSNTGLIMLDGVNIYSAPYSNIELALFPITTQMVDYIEVTKGAAALWAGPNTFGGVINIHSKPIPKEWETEISEKITWWGLPDNIYKLKENGKPFGNNMLFDTYIRTGGYITQNFGIQGQANVIKGESFRENTPQTIQNYKLDAIYDISEHHSLKSYIQYYEFNSKLAGSLTPADYIANRFQNKRPYLAASGATTRFGLNYDYDFEKENIDGDVNIAYYYHNLSRDFTLDDKYKEVNYTGSNAPTTITDHLRSFVVNGFAPKLTLNIDGQAVKQKIVTGATYTSEQITPFVYTTTINTGATEQTSRNFHNNHFLAFHISDEITLFDKLILTPGLRYDFLYYNGEYTQSSSNSTTNKQSIYHEVSGGFNIGYKPVESVLVFANYNRSFLPKQYGANPLLNVNYNQHANVAEAGVRYNFNNDIVMTATYFYIYVDNQSVTQVSGGQIQAGATSSQGAEFELYYNPSWLEGLNMHLGYNFIDARQLKSGPNYMKFLPFVSPHQLIADVSYNFGKTVLSYSSYFYSSAFSDLDNNIKEDWTCPSSNGTSSQCTGGKIPAYYVANIQVSRPLWESGKQALIGSLQVNNIFNDKYWFIGDGTSPKGRYPAPGRSVSVQFRYLF</sequence>
<name>A0A4U8S8M8_9HELI</name>
<dbReference type="InterPro" id="IPR000531">
    <property type="entry name" value="Beta-barrel_TonB"/>
</dbReference>
<dbReference type="InterPro" id="IPR012910">
    <property type="entry name" value="Plug_dom"/>
</dbReference>
<evidence type="ECO:0000256" key="10">
    <source>
        <dbReference type="RuleBase" id="RU003357"/>
    </source>
</evidence>
<dbReference type="InterPro" id="IPR010917">
    <property type="entry name" value="TonB_rcpt_CS"/>
</dbReference>
<reference evidence="14 15" key="1">
    <citation type="journal article" date="2014" name="Genome Announc.">
        <title>Draft genome sequences of eight enterohepatic helicobacter species isolated from both laboratory and wild rodents.</title>
        <authorList>
            <person name="Sheh A."/>
            <person name="Shen Z."/>
            <person name="Fox J.G."/>
        </authorList>
    </citation>
    <scope>NUCLEOTIDE SEQUENCE [LARGE SCALE GENOMIC DNA]</scope>
    <source>
        <strain evidence="14 15">ATCC 700114</strain>
    </source>
</reference>
<evidence type="ECO:0000313" key="14">
    <source>
        <dbReference type="EMBL" id="TLD82348.1"/>
    </source>
</evidence>
<dbReference type="EMBL" id="JRPL02000022">
    <property type="protein sequence ID" value="TLD82348.1"/>
    <property type="molecule type" value="Genomic_DNA"/>
</dbReference>
<comment type="subcellular location">
    <subcellularLocation>
        <location evidence="1 9">Cell outer membrane</location>
        <topology evidence="1 9">Multi-pass membrane protein</topology>
    </subcellularLocation>
</comment>
<keyword evidence="8 9" id="KW-0998">Cell outer membrane</keyword>
<keyword evidence="6 10" id="KW-0798">TonB box</keyword>
<dbReference type="Pfam" id="PF07715">
    <property type="entry name" value="Plug"/>
    <property type="match status" value="1"/>
</dbReference>
<keyword evidence="7 9" id="KW-0472">Membrane</keyword>
<keyword evidence="2 9" id="KW-0813">Transport</keyword>
<evidence type="ECO:0000259" key="13">
    <source>
        <dbReference type="Pfam" id="PF07715"/>
    </source>
</evidence>
<dbReference type="InterPro" id="IPR039426">
    <property type="entry name" value="TonB-dep_rcpt-like"/>
</dbReference>
<comment type="caution">
    <text evidence="14">The sequence shown here is derived from an EMBL/GenBank/DDBJ whole genome shotgun (WGS) entry which is preliminary data.</text>
</comment>
<dbReference type="SUPFAM" id="SSF56935">
    <property type="entry name" value="Porins"/>
    <property type="match status" value="1"/>
</dbReference>
<protein>
    <submittedName>
        <fullName evidence="14">Ligand-gated channel</fullName>
    </submittedName>
</protein>
<dbReference type="Gene3D" id="2.40.170.20">
    <property type="entry name" value="TonB-dependent receptor, beta-barrel domain"/>
    <property type="match status" value="1"/>
</dbReference>
<keyword evidence="3 9" id="KW-1134">Transmembrane beta strand</keyword>
<evidence type="ECO:0000259" key="12">
    <source>
        <dbReference type="Pfam" id="PF00593"/>
    </source>
</evidence>
<dbReference type="PANTHER" id="PTHR30442">
    <property type="entry name" value="IRON III DICITRATE TRANSPORT PROTEIN FECA"/>
    <property type="match status" value="1"/>
</dbReference>
<organism evidence="14 15">
    <name type="scientific">Helicobacter trogontum</name>
    <dbReference type="NCBI Taxonomy" id="50960"/>
    <lineage>
        <taxon>Bacteria</taxon>
        <taxon>Pseudomonadati</taxon>
        <taxon>Campylobacterota</taxon>
        <taxon>Epsilonproteobacteria</taxon>
        <taxon>Campylobacterales</taxon>
        <taxon>Helicobacteraceae</taxon>
        <taxon>Helicobacter</taxon>
    </lineage>
</organism>
<evidence type="ECO:0000256" key="4">
    <source>
        <dbReference type="ARBA" id="ARBA00022692"/>
    </source>
</evidence>
<evidence type="ECO:0000256" key="2">
    <source>
        <dbReference type="ARBA" id="ARBA00022448"/>
    </source>
</evidence>
<dbReference type="InterPro" id="IPR037066">
    <property type="entry name" value="Plug_dom_sf"/>
</dbReference>
<keyword evidence="4 9" id="KW-0812">Transmembrane</keyword>
<comment type="similarity">
    <text evidence="9 10">Belongs to the TonB-dependent receptor family.</text>
</comment>
<gene>
    <name evidence="14" type="ORF">LS81_008125</name>
</gene>
<feature type="chain" id="PRO_5020394918" evidence="11">
    <location>
        <begin position="20"/>
        <end position="716"/>
    </location>
</feature>
<proteinExistence type="inferred from homology"/>
<accession>A0A4U8S8M8</accession>
<evidence type="ECO:0000256" key="1">
    <source>
        <dbReference type="ARBA" id="ARBA00004571"/>
    </source>
</evidence>
<evidence type="ECO:0000256" key="3">
    <source>
        <dbReference type="ARBA" id="ARBA00022452"/>
    </source>
</evidence>
<dbReference type="PANTHER" id="PTHR30442:SF0">
    <property type="entry name" value="FE(3+) DICITRATE TRANSPORT PROTEIN FECA"/>
    <property type="match status" value="1"/>
</dbReference>
<feature type="signal peptide" evidence="11">
    <location>
        <begin position="1"/>
        <end position="19"/>
    </location>
</feature>
<feature type="domain" description="TonB-dependent receptor-like beta-barrel" evidence="12">
    <location>
        <begin position="254"/>
        <end position="682"/>
    </location>
</feature>
<dbReference type="GO" id="GO:0033214">
    <property type="term" value="P:siderophore-iron import into cell"/>
    <property type="evidence" value="ECO:0007669"/>
    <property type="project" value="TreeGrafter"/>
</dbReference>
<dbReference type="Pfam" id="PF00593">
    <property type="entry name" value="TonB_dep_Rec_b-barrel"/>
    <property type="match status" value="1"/>
</dbReference>
<evidence type="ECO:0000256" key="11">
    <source>
        <dbReference type="SAM" id="SignalP"/>
    </source>
</evidence>
<dbReference type="RefSeq" id="WP_052096516.1">
    <property type="nucleotide sequence ID" value="NZ_FZNG01000025.1"/>
</dbReference>
<evidence type="ECO:0000256" key="8">
    <source>
        <dbReference type="ARBA" id="ARBA00023237"/>
    </source>
</evidence>